<dbReference type="AlphaFoldDB" id="I8AFI6"/>
<feature type="binding site" evidence="1">
    <location>
        <position position="267"/>
    </location>
    <ligand>
        <name>substrate</name>
    </ligand>
</feature>
<dbReference type="SUPFAM" id="SSF56042">
    <property type="entry name" value="PurM C-terminal domain-like"/>
    <property type="match status" value="1"/>
</dbReference>
<dbReference type="GO" id="GO:0009229">
    <property type="term" value="P:thiamine diphosphate biosynthetic process"/>
    <property type="evidence" value="ECO:0007669"/>
    <property type="project" value="UniProtKB-UniRule"/>
</dbReference>
<dbReference type="PANTHER" id="PTHR30270:SF0">
    <property type="entry name" value="THIAMINE-MONOPHOSPHATE KINASE"/>
    <property type="match status" value="1"/>
</dbReference>
<dbReference type="OrthoDB" id="9802811at2"/>
<dbReference type="InterPro" id="IPR036676">
    <property type="entry name" value="PurM-like_C_sf"/>
</dbReference>
<dbReference type="EC" id="2.7.4.16" evidence="1"/>
<feature type="binding site" evidence="1">
    <location>
        <position position="52"/>
    </location>
    <ligand>
        <name>substrate</name>
    </ligand>
</feature>
<dbReference type="HAMAP" id="MF_02128">
    <property type="entry name" value="TMP_kinase"/>
    <property type="match status" value="1"/>
</dbReference>
<dbReference type="InterPro" id="IPR010918">
    <property type="entry name" value="PurM-like_C_dom"/>
</dbReference>
<evidence type="ECO:0000259" key="2">
    <source>
        <dbReference type="Pfam" id="PF00586"/>
    </source>
</evidence>
<feature type="binding site" evidence="1">
    <location>
        <position position="217"/>
    </location>
    <ligand>
        <name>Mg(2+)</name>
        <dbReference type="ChEBI" id="CHEBI:18420"/>
        <label>3</label>
    </ligand>
</feature>
<dbReference type="PIRSF" id="PIRSF005303">
    <property type="entry name" value="Thiam_monoph_kin"/>
    <property type="match status" value="1"/>
</dbReference>
<feature type="domain" description="PurM-like N-terminal" evidence="2">
    <location>
        <begin position="26"/>
        <end position="140"/>
    </location>
</feature>
<feature type="binding site" evidence="1">
    <location>
        <position position="148"/>
    </location>
    <ligand>
        <name>ATP</name>
        <dbReference type="ChEBI" id="CHEBI:30616"/>
    </ligand>
</feature>
<comment type="miscellaneous">
    <text evidence="1">Reaction mechanism of ThiL seems to utilize a direct, inline transfer of the gamma-phosphate of ATP to TMP rather than a phosphorylated enzyme intermediate.</text>
</comment>
<reference evidence="4 5" key="1">
    <citation type="journal article" date="2012" name="J. Bacteriol.">
        <title>Genome of Bacillus macauensis ZFHKF-1, a Long-Chain-Forming Bacterium.</title>
        <authorList>
            <person name="Cai L."/>
            <person name="Zhang T."/>
        </authorList>
    </citation>
    <scope>NUCLEOTIDE SEQUENCE [LARGE SCALE GENOMIC DNA]</scope>
    <source>
        <strain evidence="4 5">ZFHKF-1</strain>
    </source>
</reference>
<feature type="domain" description="PurM-like C-terminal" evidence="3">
    <location>
        <begin position="152"/>
        <end position="303"/>
    </location>
</feature>
<evidence type="ECO:0000313" key="4">
    <source>
        <dbReference type="EMBL" id="EIT84397.1"/>
    </source>
</evidence>
<evidence type="ECO:0000259" key="3">
    <source>
        <dbReference type="Pfam" id="PF02769"/>
    </source>
</evidence>
<dbReference type="Gene3D" id="3.90.650.10">
    <property type="entry name" value="PurM-like C-terminal domain"/>
    <property type="match status" value="1"/>
</dbReference>
<dbReference type="InterPro" id="IPR016188">
    <property type="entry name" value="PurM-like_N"/>
</dbReference>
<feature type="binding site" evidence="1">
    <location>
        <position position="45"/>
    </location>
    <ligand>
        <name>Mg(2+)</name>
        <dbReference type="ChEBI" id="CHEBI:18420"/>
        <label>2</label>
    </ligand>
</feature>
<dbReference type="InterPro" id="IPR036921">
    <property type="entry name" value="PurM-like_N_sf"/>
</dbReference>
<keyword evidence="1" id="KW-0547">Nucleotide-binding</keyword>
<dbReference type="Pfam" id="PF00586">
    <property type="entry name" value="AIRS"/>
    <property type="match status" value="1"/>
</dbReference>
<feature type="binding site" evidence="1">
    <location>
        <position position="74"/>
    </location>
    <ligand>
        <name>Mg(2+)</name>
        <dbReference type="ChEBI" id="CHEBI:18420"/>
        <label>3</label>
    </ligand>
</feature>
<keyword evidence="1" id="KW-0479">Metal-binding</keyword>
<dbReference type="Gene3D" id="3.30.1330.10">
    <property type="entry name" value="PurM-like, N-terminal domain"/>
    <property type="match status" value="1"/>
</dbReference>
<keyword evidence="5" id="KW-1185">Reference proteome</keyword>
<dbReference type="GO" id="GO:0000287">
    <property type="term" value="F:magnesium ion binding"/>
    <property type="evidence" value="ECO:0007669"/>
    <property type="project" value="UniProtKB-UniRule"/>
</dbReference>
<protein>
    <recommendedName>
        <fullName evidence="1">Thiamine-monophosphate kinase</fullName>
        <shortName evidence="1">TMP kinase</shortName>
        <shortName evidence="1">Thiamine-phosphate kinase</shortName>
        <ecNumber evidence="1">2.7.4.16</ecNumber>
    </recommendedName>
</protein>
<dbReference type="Pfam" id="PF02769">
    <property type="entry name" value="AIRS_C"/>
    <property type="match status" value="1"/>
</dbReference>
<keyword evidence="1 4" id="KW-0808">Transferase</keyword>
<feature type="binding site" evidence="1">
    <location>
        <position position="74"/>
    </location>
    <ligand>
        <name>Mg(2+)</name>
        <dbReference type="ChEBI" id="CHEBI:18420"/>
        <label>4</label>
    </ligand>
</feature>
<feature type="binding site" evidence="1">
    <location>
        <position position="220"/>
    </location>
    <ligand>
        <name>Mg(2+)</name>
        <dbReference type="ChEBI" id="CHEBI:18420"/>
        <label>5</label>
    </ligand>
</feature>
<dbReference type="GO" id="GO:0005524">
    <property type="term" value="F:ATP binding"/>
    <property type="evidence" value="ECO:0007669"/>
    <property type="project" value="UniProtKB-UniRule"/>
</dbReference>
<evidence type="ECO:0000256" key="1">
    <source>
        <dbReference type="HAMAP-Rule" id="MF_02128"/>
    </source>
</evidence>
<feature type="binding site" evidence="1">
    <location>
        <position position="219"/>
    </location>
    <ligand>
        <name>ATP</name>
        <dbReference type="ChEBI" id="CHEBI:30616"/>
    </ligand>
</feature>
<keyword evidence="1 4" id="KW-0418">Kinase</keyword>
<dbReference type="InterPro" id="IPR006283">
    <property type="entry name" value="ThiL-like"/>
</dbReference>
<sequence>MRDEFAWIASITPKEHRQASLLEGIGDDAALVKGSEEEDQVVCLDTMVEGVHFTTDTMAPFHIGHKALAANISDVAAMGGIPRYYLVSIAVPASWSEEALGEIYKGMDTLAETYKMDLIGGDTVSTKGPLVLSITVIGSVESGKKLLRRNARPGDVVFMTGCAGDAAGGLALLLEHTRNHPFTLTEQALVQAHQLPLPNVEAGRLLAEANVRVALNDISDGVASEATEIAESSGVKLTLVWDKLPKSIALQSYPQEQQEQWLLYGGEDYTLIGTMAQEDFSLIQQKAKDCNLSFIAVGKVEAGAPAVWLERSQQPIEALHKAGYNHFS</sequence>
<dbReference type="eggNOG" id="COG0611">
    <property type="taxonomic scope" value="Bacteria"/>
</dbReference>
<dbReference type="RefSeq" id="WP_007203184.1">
    <property type="nucleotide sequence ID" value="NZ_AKKV01000035.1"/>
</dbReference>
<feature type="binding site" evidence="1">
    <location>
        <position position="45"/>
    </location>
    <ligand>
        <name>Mg(2+)</name>
        <dbReference type="ChEBI" id="CHEBI:18420"/>
        <label>1</label>
    </ligand>
</feature>
<proteinExistence type="inferred from homology"/>
<comment type="caution">
    <text evidence="1">Lacks conserved residue(s) required for the propagation of feature annotation.</text>
</comment>
<feature type="binding site" evidence="1">
    <location>
        <position position="324"/>
    </location>
    <ligand>
        <name>substrate</name>
    </ligand>
</feature>
<dbReference type="STRING" id="1196324.A374_15554"/>
<name>I8AFI6_9BACL</name>
<comment type="caution">
    <text evidence="4">The sequence shown here is derived from an EMBL/GenBank/DDBJ whole genome shotgun (WGS) entry which is preliminary data.</text>
</comment>
<dbReference type="Proteomes" id="UP000004080">
    <property type="component" value="Unassembled WGS sequence"/>
</dbReference>
<feature type="binding site" evidence="1">
    <location>
        <position position="28"/>
    </location>
    <ligand>
        <name>Mg(2+)</name>
        <dbReference type="ChEBI" id="CHEBI:18420"/>
        <label>4</label>
    </ligand>
</feature>
<comment type="similarity">
    <text evidence="1">Belongs to the thiamine-monophosphate kinase family.</text>
</comment>
<accession>I8AFI6</accession>
<keyword evidence="1" id="KW-0784">Thiamine biosynthesis</keyword>
<feature type="binding site" evidence="1">
    <location>
        <begin position="121"/>
        <end position="122"/>
    </location>
    <ligand>
        <name>ATP</name>
        <dbReference type="ChEBI" id="CHEBI:30616"/>
    </ligand>
</feature>
<organism evidence="4 5">
    <name type="scientific">Fictibacillus macauensis ZFHKF-1</name>
    <dbReference type="NCBI Taxonomy" id="1196324"/>
    <lineage>
        <taxon>Bacteria</taxon>
        <taxon>Bacillati</taxon>
        <taxon>Bacillota</taxon>
        <taxon>Bacilli</taxon>
        <taxon>Bacillales</taxon>
        <taxon>Fictibacillaceae</taxon>
        <taxon>Fictibacillus</taxon>
    </lineage>
</organism>
<dbReference type="SUPFAM" id="SSF55326">
    <property type="entry name" value="PurM N-terminal domain-like"/>
    <property type="match status" value="1"/>
</dbReference>
<comment type="catalytic activity">
    <reaction evidence="1">
        <text>thiamine phosphate + ATP = thiamine diphosphate + ADP</text>
        <dbReference type="Rhea" id="RHEA:15913"/>
        <dbReference type="ChEBI" id="CHEBI:30616"/>
        <dbReference type="ChEBI" id="CHEBI:37575"/>
        <dbReference type="ChEBI" id="CHEBI:58937"/>
        <dbReference type="ChEBI" id="CHEBI:456216"/>
        <dbReference type="EC" id="2.7.4.16"/>
    </reaction>
</comment>
<dbReference type="EMBL" id="AKKV01000035">
    <property type="protein sequence ID" value="EIT84397.1"/>
    <property type="molecule type" value="Genomic_DNA"/>
</dbReference>
<comment type="function">
    <text evidence="1">Catalyzes the ATP-dependent phosphorylation of thiamine-monophosphate (TMP) to form thiamine-pyrophosphate (TPP), the active form of vitamin B1.</text>
</comment>
<dbReference type="PATRIC" id="fig|1196324.3.peg.3186"/>
<evidence type="ECO:0000313" key="5">
    <source>
        <dbReference type="Proteomes" id="UP000004080"/>
    </source>
</evidence>
<dbReference type="CDD" id="cd02194">
    <property type="entry name" value="ThiL"/>
    <property type="match status" value="1"/>
</dbReference>
<feature type="binding site" evidence="1">
    <location>
        <position position="74"/>
    </location>
    <ligand>
        <name>Mg(2+)</name>
        <dbReference type="ChEBI" id="CHEBI:18420"/>
        <label>2</label>
    </ligand>
</feature>
<keyword evidence="1" id="KW-0067">ATP-binding</keyword>
<gene>
    <name evidence="1" type="primary">thiL</name>
    <name evidence="4" type="ORF">A374_15554</name>
</gene>
<comment type="pathway">
    <text evidence="1">Cofactor biosynthesis; thiamine diphosphate biosynthesis; thiamine diphosphate from thiamine phosphate: step 1/1.</text>
</comment>
<feature type="binding site" evidence="1">
    <location>
        <position position="28"/>
    </location>
    <ligand>
        <name>Mg(2+)</name>
        <dbReference type="ChEBI" id="CHEBI:18420"/>
        <label>3</label>
    </ligand>
</feature>
<dbReference type="GO" id="GO:0009030">
    <property type="term" value="F:thiamine-phosphate kinase activity"/>
    <property type="evidence" value="ECO:0007669"/>
    <property type="project" value="UniProtKB-UniRule"/>
</dbReference>
<keyword evidence="1" id="KW-0460">Magnesium</keyword>
<dbReference type="GO" id="GO:0009228">
    <property type="term" value="P:thiamine biosynthetic process"/>
    <property type="evidence" value="ECO:0007669"/>
    <property type="project" value="UniProtKB-KW"/>
</dbReference>
<feature type="binding site" evidence="1">
    <location>
        <position position="122"/>
    </location>
    <ligand>
        <name>Mg(2+)</name>
        <dbReference type="ChEBI" id="CHEBI:18420"/>
        <label>1</label>
    </ligand>
</feature>
<dbReference type="NCBIfam" id="TIGR01379">
    <property type="entry name" value="thiL"/>
    <property type="match status" value="1"/>
</dbReference>
<dbReference type="PANTHER" id="PTHR30270">
    <property type="entry name" value="THIAMINE-MONOPHOSPHATE KINASE"/>
    <property type="match status" value="1"/>
</dbReference>
<feature type="binding site" evidence="1">
    <location>
        <position position="104"/>
    </location>
    <ligand>
        <name>ATP</name>
        <dbReference type="ChEBI" id="CHEBI:30616"/>
    </ligand>
</feature>
<dbReference type="UniPathway" id="UPA00060">
    <property type="reaction ID" value="UER00142"/>
</dbReference>